<organism evidence="8 9">
    <name type="scientific">Lymnaea stagnalis</name>
    <name type="common">Great pond snail</name>
    <name type="synonym">Helix stagnalis</name>
    <dbReference type="NCBI Taxonomy" id="6523"/>
    <lineage>
        <taxon>Eukaryota</taxon>
        <taxon>Metazoa</taxon>
        <taxon>Spiralia</taxon>
        <taxon>Lophotrochozoa</taxon>
        <taxon>Mollusca</taxon>
        <taxon>Gastropoda</taxon>
        <taxon>Heterobranchia</taxon>
        <taxon>Euthyneura</taxon>
        <taxon>Panpulmonata</taxon>
        <taxon>Hygrophila</taxon>
        <taxon>Lymnaeoidea</taxon>
        <taxon>Lymnaeidae</taxon>
        <taxon>Lymnaea</taxon>
    </lineage>
</organism>
<accession>A0AAV2I167</accession>
<dbReference type="Gene3D" id="1.20.1250.20">
    <property type="entry name" value="MFS general substrate transporter like domains"/>
    <property type="match status" value="1"/>
</dbReference>
<keyword evidence="3 6" id="KW-1133">Transmembrane helix</keyword>
<protein>
    <recommendedName>
        <fullName evidence="7">Major facilitator superfamily (MFS) profile domain-containing protein</fullName>
    </recommendedName>
</protein>
<feature type="compositionally biased region" description="Basic and acidic residues" evidence="5">
    <location>
        <begin position="500"/>
        <end position="512"/>
    </location>
</feature>
<dbReference type="GO" id="GO:0022857">
    <property type="term" value="F:transmembrane transporter activity"/>
    <property type="evidence" value="ECO:0007669"/>
    <property type="project" value="InterPro"/>
</dbReference>
<dbReference type="InterPro" id="IPR005828">
    <property type="entry name" value="MFS_sugar_transport-like"/>
</dbReference>
<dbReference type="PANTHER" id="PTHR24064">
    <property type="entry name" value="SOLUTE CARRIER FAMILY 22 MEMBER"/>
    <property type="match status" value="1"/>
</dbReference>
<evidence type="ECO:0000256" key="5">
    <source>
        <dbReference type="SAM" id="MobiDB-lite"/>
    </source>
</evidence>
<dbReference type="InterPro" id="IPR020846">
    <property type="entry name" value="MFS_dom"/>
</dbReference>
<feature type="region of interest" description="Disordered" evidence="5">
    <location>
        <begin position="500"/>
        <end position="528"/>
    </location>
</feature>
<feature type="transmembrane region" description="Helical" evidence="6">
    <location>
        <begin position="223"/>
        <end position="242"/>
    </location>
</feature>
<feature type="domain" description="Major facilitator superfamily (MFS) profile" evidence="7">
    <location>
        <begin position="21"/>
        <end position="486"/>
    </location>
</feature>
<dbReference type="SUPFAM" id="SSF103473">
    <property type="entry name" value="MFS general substrate transporter"/>
    <property type="match status" value="1"/>
</dbReference>
<dbReference type="PROSITE" id="PS00217">
    <property type="entry name" value="SUGAR_TRANSPORT_2"/>
    <property type="match status" value="1"/>
</dbReference>
<dbReference type="InterPro" id="IPR036259">
    <property type="entry name" value="MFS_trans_sf"/>
</dbReference>
<evidence type="ECO:0000313" key="8">
    <source>
        <dbReference type="EMBL" id="CAL1539712.1"/>
    </source>
</evidence>
<dbReference type="AlphaFoldDB" id="A0AAV2I167"/>
<dbReference type="EMBL" id="CAXITT010000352">
    <property type="protein sequence ID" value="CAL1539712.1"/>
    <property type="molecule type" value="Genomic_DNA"/>
</dbReference>
<evidence type="ECO:0000256" key="4">
    <source>
        <dbReference type="ARBA" id="ARBA00023136"/>
    </source>
</evidence>
<dbReference type="Pfam" id="PF00083">
    <property type="entry name" value="Sugar_tr"/>
    <property type="match status" value="1"/>
</dbReference>
<dbReference type="PROSITE" id="PS50850">
    <property type="entry name" value="MFS"/>
    <property type="match status" value="1"/>
</dbReference>
<keyword evidence="9" id="KW-1185">Reference proteome</keyword>
<sequence length="572" mass="63026">MKAIEDILKETGGDGRFQVMLVTFLTLPRLPMLWSMMQMSFANYVPEWCCLPENQTDQSDEYCFIPNGNHSRFSKECVRNSTSCNDKVFASGIDTIVNKWNLVCERKWMLPLTTSIQMAGVLVGAFVCGQIIDLLGRRKTLYVSILLLGVFNIIAGFSSVWEMFAVMRFLIGFAIGLFLVVLQPYMMEFLSPSIRALPGLIPASQLGPALMALTVWQLPDWRWSHWICAALTLPNLIGYFFVPESLRWLTVQGRISEAEEVVKKIAGMNRKDVPIDCVEVLQASDMETKNKKKTSYTYFHIYKGWRLFKTSVILQILWCIFSLCAYGLSFSAASLGFNLYLNIFILNVVTIPFTSALTILIGKIGRKKSAIIFLTCATACGFGNLLVHLTVSDRGTRDLAVNVLSMMFRGTQTGAWAAVVIMTAEIYPTVIRGLGFGAANVSARIGGILAPFALNLSDSPTLAFALMGGLTAASIVLILFLEETNGKAMRDTQADVDAKNPKNLELDGRDADENTADAVPPGTGLEQGLGEKQLDELVSSDDQIRLESKQDGVAVENGVVNEGFVNNASVRL</sequence>
<evidence type="ECO:0000256" key="6">
    <source>
        <dbReference type="SAM" id="Phobius"/>
    </source>
</evidence>
<name>A0AAV2I167_LYMST</name>
<feature type="transmembrane region" description="Helical" evidence="6">
    <location>
        <begin position="369"/>
        <end position="387"/>
    </location>
</feature>
<evidence type="ECO:0000259" key="7">
    <source>
        <dbReference type="PROSITE" id="PS50850"/>
    </source>
</evidence>
<proteinExistence type="predicted"/>
<reference evidence="8 9" key="1">
    <citation type="submission" date="2024-04" db="EMBL/GenBank/DDBJ databases">
        <authorList>
            <consortium name="Genoscope - CEA"/>
            <person name="William W."/>
        </authorList>
    </citation>
    <scope>NUCLEOTIDE SEQUENCE [LARGE SCALE GENOMIC DNA]</scope>
</reference>
<feature type="transmembrane region" description="Helical" evidence="6">
    <location>
        <begin position="167"/>
        <end position="185"/>
    </location>
</feature>
<feature type="transmembrane region" description="Helical" evidence="6">
    <location>
        <begin position="312"/>
        <end position="333"/>
    </location>
</feature>
<feature type="transmembrane region" description="Helical" evidence="6">
    <location>
        <begin position="339"/>
        <end position="362"/>
    </location>
</feature>
<dbReference type="Proteomes" id="UP001497497">
    <property type="component" value="Unassembled WGS sequence"/>
</dbReference>
<comment type="subcellular location">
    <subcellularLocation>
        <location evidence="1">Membrane</location>
        <topology evidence="1">Multi-pass membrane protein</topology>
    </subcellularLocation>
</comment>
<dbReference type="GO" id="GO:0016020">
    <property type="term" value="C:membrane"/>
    <property type="evidence" value="ECO:0007669"/>
    <property type="project" value="UniProtKB-SubCell"/>
</dbReference>
<comment type="caution">
    <text evidence="8">The sequence shown here is derived from an EMBL/GenBank/DDBJ whole genome shotgun (WGS) entry which is preliminary data.</text>
</comment>
<evidence type="ECO:0000256" key="1">
    <source>
        <dbReference type="ARBA" id="ARBA00004141"/>
    </source>
</evidence>
<evidence type="ECO:0000256" key="2">
    <source>
        <dbReference type="ARBA" id="ARBA00022692"/>
    </source>
</evidence>
<evidence type="ECO:0000256" key="3">
    <source>
        <dbReference type="ARBA" id="ARBA00022989"/>
    </source>
</evidence>
<evidence type="ECO:0000313" key="9">
    <source>
        <dbReference type="Proteomes" id="UP001497497"/>
    </source>
</evidence>
<keyword evidence="4 6" id="KW-0472">Membrane</keyword>
<gene>
    <name evidence="8" type="ORF">GSLYS_00013445001</name>
</gene>
<feature type="transmembrane region" description="Helical" evidence="6">
    <location>
        <begin position="108"/>
        <end position="129"/>
    </location>
</feature>
<dbReference type="InterPro" id="IPR005829">
    <property type="entry name" value="Sugar_transporter_CS"/>
</dbReference>
<feature type="transmembrane region" description="Helical" evidence="6">
    <location>
        <begin position="141"/>
        <end position="161"/>
    </location>
</feature>
<keyword evidence="2 6" id="KW-0812">Transmembrane</keyword>
<feature type="transmembrane region" description="Helical" evidence="6">
    <location>
        <begin position="460"/>
        <end position="481"/>
    </location>
</feature>